<dbReference type="AlphaFoldDB" id="U5D331"/>
<feature type="compositionally biased region" description="Polar residues" evidence="1">
    <location>
        <begin position="101"/>
        <end position="110"/>
    </location>
</feature>
<evidence type="ECO:0000256" key="1">
    <source>
        <dbReference type="SAM" id="MobiDB-lite"/>
    </source>
</evidence>
<protein>
    <submittedName>
        <fullName evidence="2">Uncharacterized protein</fullName>
    </submittedName>
</protein>
<name>U5D331_AMBTC</name>
<proteinExistence type="predicted"/>
<reference evidence="3" key="1">
    <citation type="journal article" date="2013" name="Science">
        <title>The Amborella genome and the evolution of flowering plants.</title>
        <authorList>
            <consortium name="Amborella Genome Project"/>
        </authorList>
    </citation>
    <scope>NUCLEOTIDE SEQUENCE [LARGE SCALE GENOMIC DNA]</scope>
</reference>
<evidence type="ECO:0000313" key="3">
    <source>
        <dbReference type="Proteomes" id="UP000017836"/>
    </source>
</evidence>
<feature type="region of interest" description="Disordered" evidence="1">
    <location>
        <begin position="62"/>
        <end position="110"/>
    </location>
</feature>
<feature type="compositionally biased region" description="Polar residues" evidence="1">
    <location>
        <begin position="64"/>
        <end position="80"/>
    </location>
</feature>
<accession>U5D331</accession>
<keyword evidence="3" id="KW-1185">Reference proteome</keyword>
<sequence>MRLGEKLPGRGGTTPVANVMMAGEISDMQAAPGEVNCLRALFPQRELEFLERNAELEALKQARVPQTTSEGASNQVSPNQGRGMPLSPAPPTIPLAPRIVSQATAASDWQ</sequence>
<dbReference type="Proteomes" id="UP000017836">
    <property type="component" value="Unassembled WGS sequence"/>
</dbReference>
<dbReference type="Gramene" id="ERN16635">
    <property type="protein sequence ID" value="ERN16635"/>
    <property type="gene ID" value="AMTR_s00051p00088170"/>
</dbReference>
<dbReference type="EMBL" id="KI392418">
    <property type="protein sequence ID" value="ERN16635.1"/>
    <property type="molecule type" value="Genomic_DNA"/>
</dbReference>
<gene>
    <name evidence="2" type="ORF">AMTR_s00051p00088170</name>
</gene>
<organism evidence="2 3">
    <name type="scientific">Amborella trichopoda</name>
    <dbReference type="NCBI Taxonomy" id="13333"/>
    <lineage>
        <taxon>Eukaryota</taxon>
        <taxon>Viridiplantae</taxon>
        <taxon>Streptophyta</taxon>
        <taxon>Embryophyta</taxon>
        <taxon>Tracheophyta</taxon>
        <taxon>Spermatophyta</taxon>
        <taxon>Magnoliopsida</taxon>
        <taxon>Amborellales</taxon>
        <taxon>Amborellaceae</taxon>
        <taxon>Amborella</taxon>
    </lineage>
</organism>
<dbReference type="HOGENOM" id="CLU_2174373_0_0_1"/>
<evidence type="ECO:0000313" key="2">
    <source>
        <dbReference type="EMBL" id="ERN16635.1"/>
    </source>
</evidence>